<keyword evidence="6" id="KW-0418">Kinase</keyword>
<dbReference type="PANTHER" id="PTHR45719:SF10">
    <property type="entry name" value="CORE-2_I-BRANCHING BETA-1,6-N-ACETYLGLUCOSAMINYLTRANSFERASE FAMILY PROTEIN"/>
    <property type="match status" value="1"/>
</dbReference>
<keyword evidence="7" id="KW-1185">Reference proteome</keyword>
<evidence type="ECO:0000256" key="3">
    <source>
        <dbReference type="ARBA" id="ARBA00022679"/>
    </source>
</evidence>
<dbReference type="EMBL" id="VEPZ02000813">
    <property type="protein sequence ID" value="KAE8718358.1"/>
    <property type="molecule type" value="Genomic_DNA"/>
</dbReference>
<dbReference type="GO" id="GO:0016301">
    <property type="term" value="F:kinase activity"/>
    <property type="evidence" value="ECO:0007669"/>
    <property type="project" value="UniProtKB-KW"/>
</dbReference>
<protein>
    <submittedName>
        <fullName evidence="6">Hydroxyethylthiazole kinase family protein</fullName>
    </submittedName>
</protein>
<evidence type="ECO:0000256" key="4">
    <source>
        <dbReference type="ARBA" id="ARBA00023136"/>
    </source>
</evidence>
<keyword evidence="5" id="KW-0325">Glycoprotein</keyword>
<keyword evidence="4" id="KW-0472">Membrane</keyword>
<evidence type="ECO:0000313" key="6">
    <source>
        <dbReference type="EMBL" id="KAE8718358.1"/>
    </source>
</evidence>
<evidence type="ECO:0000256" key="1">
    <source>
        <dbReference type="ARBA" id="ARBA00004606"/>
    </source>
</evidence>
<evidence type="ECO:0000256" key="5">
    <source>
        <dbReference type="ARBA" id="ARBA00023180"/>
    </source>
</evidence>
<dbReference type="InterPro" id="IPR003406">
    <property type="entry name" value="Glyco_trans_14"/>
</dbReference>
<dbReference type="GO" id="GO:0015020">
    <property type="term" value="F:glucuronosyltransferase activity"/>
    <property type="evidence" value="ECO:0007669"/>
    <property type="project" value="InterPro"/>
</dbReference>
<comment type="caution">
    <text evidence="6">The sequence shown here is derived from an EMBL/GenBank/DDBJ whole genome shotgun (WGS) entry which is preliminary data.</text>
</comment>
<organism evidence="6 7">
    <name type="scientific">Hibiscus syriacus</name>
    <name type="common">Rose of Sharon</name>
    <dbReference type="NCBI Taxonomy" id="106335"/>
    <lineage>
        <taxon>Eukaryota</taxon>
        <taxon>Viridiplantae</taxon>
        <taxon>Streptophyta</taxon>
        <taxon>Embryophyta</taxon>
        <taxon>Tracheophyta</taxon>
        <taxon>Spermatophyta</taxon>
        <taxon>Magnoliopsida</taxon>
        <taxon>eudicotyledons</taxon>
        <taxon>Gunneridae</taxon>
        <taxon>Pentapetalae</taxon>
        <taxon>rosids</taxon>
        <taxon>malvids</taxon>
        <taxon>Malvales</taxon>
        <taxon>Malvaceae</taxon>
        <taxon>Malvoideae</taxon>
        <taxon>Hibiscus</taxon>
    </lineage>
</organism>
<dbReference type="AlphaFoldDB" id="A0A6A3BSG6"/>
<keyword evidence="2" id="KW-0328">Glycosyltransferase</keyword>
<dbReference type="PANTHER" id="PTHR45719">
    <property type="entry name" value="GLYCOSYLTRANSFERASE"/>
    <property type="match status" value="1"/>
</dbReference>
<reference evidence="6" key="1">
    <citation type="submission" date="2019-09" db="EMBL/GenBank/DDBJ databases">
        <title>Draft genome information of white flower Hibiscus syriacus.</title>
        <authorList>
            <person name="Kim Y.-M."/>
        </authorList>
    </citation>
    <scope>NUCLEOTIDE SEQUENCE [LARGE SCALE GENOMIC DNA]</scope>
    <source>
        <strain evidence="6">YM2019G1</strain>
    </source>
</reference>
<keyword evidence="3" id="KW-0808">Transferase</keyword>
<dbReference type="GO" id="GO:0016020">
    <property type="term" value="C:membrane"/>
    <property type="evidence" value="ECO:0007669"/>
    <property type="project" value="UniProtKB-SubCell"/>
</dbReference>
<dbReference type="Pfam" id="PF02485">
    <property type="entry name" value="Branch"/>
    <property type="match status" value="1"/>
</dbReference>
<evidence type="ECO:0000256" key="2">
    <source>
        <dbReference type="ARBA" id="ARBA00022676"/>
    </source>
</evidence>
<sequence length="140" mass="16045">MLTRTFIEFCILGTDNLPRTLLMYLANMPYPFPNYFPTILCNTDKFKRTDINHSLQVEMPLRQSSSLTIRYSTISTEFLKRKPGRVVQGGWCVGVPKNDTCSLWGDADILRPGPGAKRLEKRIVGLLSDTRFRSRQCPDE</sequence>
<name>A0A6A3BSG6_HIBSY</name>
<comment type="subcellular location">
    <subcellularLocation>
        <location evidence="1">Membrane</location>
        <topology evidence="1">Single-pass type II membrane protein</topology>
    </subcellularLocation>
</comment>
<proteinExistence type="predicted"/>
<dbReference type="Proteomes" id="UP000436088">
    <property type="component" value="Unassembled WGS sequence"/>
</dbReference>
<accession>A0A6A3BSG6</accession>
<dbReference type="InterPro" id="IPR044610">
    <property type="entry name" value="GLCAT14A/B/C"/>
</dbReference>
<gene>
    <name evidence="6" type="ORF">F3Y22_tig00110015pilonHSYRG00235</name>
</gene>
<evidence type="ECO:0000313" key="7">
    <source>
        <dbReference type="Proteomes" id="UP000436088"/>
    </source>
</evidence>